<evidence type="ECO:0000256" key="2">
    <source>
        <dbReference type="ARBA" id="ARBA00022801"/>
    </source>
</evidence>
<name>A0ABW0NGI3_9BURK</name>
<dbReference type="PANTHER" id="PTHR12131:SF1">
    <property type="entry name" value="ATP-DEPENDENT RNA HELICASE SUPV3L1, MITOCHONDRIAL-RELATED"/>
    <property type="match status" value="1"/>
</dbReference>
<evidence type="ECO:0000256" key="4">
    <source>
        <dbReference type="ARBA" id="ARBA00022840"/>
    </source>
</evidence>
<dbReference type="Pfam" id="PF12513">
    <property type="entry name" value="SUV3_C"/>
    <property type="match status" value="1"/>
</dbReference>
<comment type="caution">
    <text evidence="7">The sequence shown here is derived from an EMBL/GenBank/DDBJ whole genome shotgun (WGS) entry which is preliminary data.</text>
</comment>
<gene>
    <name evidence="7" type="ORF">ACFPOE_19290</name>
</gene>
<keyword evidence="2" id="KW-0378">Hydrolase</keyword>
<dbReference type="Proteomes" id="UP001596037">
    <property type="component" value="Unassembled WGS sequence"/>
</dbReference>
<feature type="domain" description="Helicase C-terminal" evidence="6">
    <location>
        <begin position="726"/>
        <end position="898"/>
    </location>
</feature>
<feature type="region of interest" description="Disordered" evidence="5">
    <location>
        <begin position="1"/>
        <end position="36"/>
    </location>
</feature>
<dbReference type="Gene3D" id="1.20.58.1080">
    <property type="match status" value="1"/>
</dbReference>
<protein>
    <submittedName>
        <fullName evidence="7">Helicase-related protein</fullName>
    </submittedName>
</protein>
<evidence type="ECO:0000313" key="8">
    <source>
        <dbReference type="Proteomes" id="UP001596037"/>
    </source>
</evidence>
<dbReference type="InterPro" id="IPR022192">
    <property type="entry name" value="SUV3_C"/>
</dbReference>
<evidence type="ECO:0000313" key="7">
    <source>
        <dbReference type="EMBL" id="MFC5499696.1"/>
    </source>
</evidence>
<evidence type="ECO:0000259" key="6">
    <source>
        <dbReference type="PROSITE" id="PS51194"/>
    </source>
</evidence>
<evidence type="ECO:0000256" key="3">
    <source>
        <dbReference type="ARBA" id="ARBA00022806"/>
    </source>
</evidence>
<accession>A0ABW0NGI3</accession>
<evidence type="ECO:0000256" key="5">
    <source>
        <dbReference type="SAM" id="MobiDB-lite"/>
    </source>
</evidence>
<dbReference type="Pfam" id="PF00271">
    <property type="entry name" value="Helicase_C"/>
    <property type="match status" value="1"/>
</dbReference>
<dbReference type="Gene3D" id="3.40.50.300">
    <property type="entry name" value="P-loop containing nucleotide triphosphate hydrolases"/>
    <property type="match status" value="2"/>
</dbReference>
<evidence type="ECO:0000256" key="1">
    <source>
        <dbReference type="ARBA" id="ARBA00022741"/>
    </source>
</evidence>
<dbReference type="InterPro" id="IPR050699">
    <property type="entry name" value="RNA-DNA_Helicase"/>
</dbReference>
<dbReference type="CDD" id="cd18805">
    <property type="entry name" value="SF2_C_suv3"/>
    <property type="match status" value="1"/>
</dbReference>
<dbReference type="RefSeq" id="WP_376851948.1">
    <property type="nucleotide sequence ID" value="NZ_JBHSMF010000010.1"/>
</dbReference>
<keyword evidence="3 7" id="KW-0347">Helicase</keyword>
<proteinExistence type="predicted"/>
<dbReference type="Pfam" id="PF22527">
    <property type="entry name" value="DEXQc_Suv3"/>
    <property type="match status" value="1"/>
</dbReference>
<reference evidence="8" key="1">
    <citation type="journal article" date="2019" name="Int. J. Syst. Evol. Microbiol.">
        <title>The Global Catalogue of Microorganisms (GCM) 10K type strain sequencing project: providing services to taxonomists for standard genome sequencing and annotation.</title>
        <authorList>
            <consortium name="The Broad Institute Genomics Platform"/>
            <consortium name="The Broad Institute Genome Sequencing Center for Infectious Disease"/>
            <person name="Wu L."/>
            <person name="Ma J."/>
        </authorList>
    </citation>
    <scope>NUCLEOTIDE SEQUENCE [LARGE SCALE GENOMIC DNA]</scope>
    <source>
        <strain evidence="8">CCUG 57401</strain>
    </source>
</reference>
<keyword evidence="4" id="KW-0067">ATP-binding</keyword>
<feature type="region of interest" description="Disordered" evidence="5">
    <location>
        <begin position="190"/>
        <end position="221"/>
    </location>
</feature>
<organism evidence="7 8">
    <name type="scientific">Caenimonas terrae</name>
    <dbReference type="NCBI Taxonomy" id="696074"/>
    <lineage>
        <taxon>Bacteria</taxon>
        <taxon>Pseudomonadati</taxon>
        <taxon>Pseudomonadota</taxon>
        <taxon>Betaproteobacteria</taxon>
        <taxon>Burkholderiales</taxon>
        <taxon>Comamonadaceae</taxon>
        <taxon>Caenimonas</taxon>
    </lineage>
</organism>
<keyword evidence="1" id="KW-0547">Nucleotide-binding</keyword>
<dbReference type="InterPro" id="IPR027417">
    <property type="entry name" value="P-loop_NTPase"/>
</dbReference>
<dbReference type="SMART" id="SM00490">
    <property type="entry name" value="HELICc"/>
    <property type="match status" value="1"/>
</dbReference>
<dbReference type="Gene3D" id="1.20.272.40">
    <property type="match status" value="1"/>
</dbReference>
<dbReference type="EMBL" id="JBHSMF010000010">
    <property type="protein sequence ID" value="MFC5499696.1"/>
    <property type="molecule type" value="Genomic_DNA"/>
</dbReference>
<dbReference type="PANTHER" id="PTHR12131">
    <property type="entry name" value="ATP-DEPENDENT RNA AND DNA HELICASE"/>
    <property type="match status" value="1"/>
</dbReference>
<dbReference type="PROSITE" id="PS51194">
    <property type="entry name" value="HELICASE_CTER"/>
    <property type="match status" value="1"/>
</dbReference>
<dbReference type="GO" id="GO:0004386">
    <property type="term" value="F:helicase activity"/>
    <property type="evidence" value="ECO:0007669"/>
    <property type="project" value="UniProtKB-KW"/>
</dbReference>
<dbReference type="InterPro" id="IPR001650">
    <property type="entry name" value="Helicase_C-like"/>
</dbReference>
<dbReference type="InterPro" id="IPR055206">
    <property type="entry name" value="DEXQc_SUV3"/>
</dbReference>
<sequence length="1064" mass="116658">MSHSHDADFLPSAQPIPSSSNAAPVGSPAPDSSSQTLHFAHPNWVVSEQVDQVSRRFLGAAATPERLARLRGQVRTAWRTPSSQADLEANLDREAAHPDFVWQFEANGGAGPVAQTLQLLHRLAHPALDFNQAAALATALAAQMASIAAAPAAASHRPARPWGVTERADRLALAQADPRFAQTAARRLAQQNAHDESLARQANEQSQAKARERDERLQAASAGLAAQKAAAAARLEAWFEAHGVTENRFPLPAYEALQSGAASQDFRTVHDVGPSPSALRRMFGLDGDTLAALQAHHAGLEEQRRQRNEARRQWEKSLLNGEEAAHAMFVTRAEFDEWVALQRIAVATTKPLAKWSRDTAQMLFDPAALALLSTEQIDAWRESDLEGMSAADRGARIRSVDKARTRQGLARAMDEVLKTHDCHLLHHDTNEMVWTKQVALPIAVETLEGPATWQARVRLEARVAPPKSPNELGSLSARVGVSFSAQAQARIAQQLADGVSDLLDEYAGALTPQQRMQVQEGVKTALERGIRQSDLAQGVESVLVESVGQLLKRIEAERAQELVKLKDYPQAFPVARDLQRSIHFKLGPTNSGKTYEALIALQNARSGVYLAPLRLLAMEIRDRLTAQGIPCNLMTGEEHDIVPGARHTACTMEMMNPQNEVDVAVIDEIQMLRDPGRGWAWTAALVGVPARDVYVCGSPSVHASCIQVLDAIGEAHQTAWLQRKTPLEVEVENVTGGQRGKKGMGRGLQPGDAVIAFSRKDVLTLSARYREQGFSVATIYGALAPEVRRTESERFATGEAHIVVATDAIGMGLNLRVHRVVFSTVHKFDGVQTRPLNTTEVRQIAGRAGRYGMHPKGLVSALDREDLPHIRRMLLEEEPSAMFALAIAPSPWHIEALAQLLGTQHIGAILAYFATRIAAHSSLFETAGLEEQTTLAHLVDRLAPGMSLQEKFTWSCAPISSDKDNERDYFEICLRAFLAKRPLALPQAGAWLDQGHPGYLEPAEHMSKDISLYAWLSFKFPQVFVQAQDVAGLRTQVGRYIERELLRQDGFGQTSKEAFDSRRR</sequence>
<keyword evidence="8" id="KW-1185">Reference proteome</keyword>
<dbReference type="SUPFAM" id="SSF52540">
    <property type="entry name" value="P-loop containing nucleoside triphosphate hydrolases"/>
    <property type="match status" value="1"/>
</dbReference>